<feature type="region of interest" description="Disordered" evidence="2">
    <location>
        <begin position="126"/>
        <end position="155"/>
    </location>
</feature>
<dbReference type="Gene3D" id="3.90.215.10">
    <property type="entry name" value="Gamma Fibrinogen, chain A, domain 1"/>
    <property type="match status" value="1"/>
</dbReference>
<feature type="compositionally biased region" description="Polar residues" evidence="2">
    <location>
        <begin position="70"/>
        <end position="82"/>
    </location>
</feature>
<dbReference type="SMART" id="SM01411">
    <property type="entry name" value="Ephrin_rec_like"/>
    <property type="match status" value="1"/>
</dbReference>
<dbReference type="Proteomes" id="UP000001554">
    <property type="component" value="Chromosome 14"/>
</dbReference>
<keyword evidence="6" id="KW-1185">Reference proteome</keyword>
<dbReference type="InterPro" id="IPR009030">
    <property type="entry name" value="Growth_fac_rcpt_cys_sf"/>
</dbReference>
<dbReference type="KEGG" id="bfo:118430806"/>
<evidence type="ECO:0000313" key="7">
    <source>
        <dbReference type="RefSeq" id="XP_035697723.1"/>
    </source>
</evidence>
<evidence type="ECO:0000256" key="3">
    <source>
        <dbReference type="SAM" id="SignalP"/>
    </source>
</evidence>
<dbReference type="SUPFAM" id="SSF56496">
    <property type="entry name" value="Fibrinogen C-terminal domain-like"/>
    <property type="match status" value="1"/>
</dbReference>
<feature type="region of interest" description="Disordered" evidence="2">
    <location>
        <begin position="567"/>
        <end position="609"/>
    </location>
</feature>
<gene>
    <name evidence="7" type="primary">LOC118430806</name>
</gene>
<dbReference type="CDD" id="cd00064">
    <property type="entry name" value="FU"/>
    <property type="match status" value="2"/>
</dbReference>
<dbReference type="Gene3D" id="4.10.530.10">
    <property type="entry name" value="Gamma-fibrinogen Carboxyl Terminal Fragment, domain 2"/>
    <property type="match status" value="1"/>
</dbReference>
<evidence type="ECO:0000259" key="4">
    <source>
        <dbReference type="PROSITE" id="PS51406"/>
    </source>
</evidence>
<feature type="region of interest" description="Disordered" evidence="2">
    <location>
        <begin position="21"/>
        <end position="82"/>
    </location>
</feature>
<dbReference type="InterPro" id="IPR006212">
    <property type="entry name" value="Furin_repeat"/>
</dbReference>
<dbReference type="GeneID" id="118430806"/>
<reference evidence="6" key="1">
    <citation type="journal article" date="2020" name="Nat. Ecol. Evol.">
        <title>Deeply conserved synteny resolves early events in vertebrate evolution.</title>
        <authorList>
            <person name="Simakov O."/>
            <person name="Marletaz F."/>
            <person name="Yue J.X."/>
            <person name="O'Connell B."/>
            <person name="Jenkins J."/>
            <person name="Brandt A."/>
            <person name="Calef R."/>
            <person name="Tung C.H."/>
            <person name="Huang T.K."/>
            <person name="Schmutz J."/>
            <person name="Satoh N."/>
            <person name="Yu J.K."/>
            <person name="Putnam N.H."/>
            <person name="Green R.E."/>
            <person name="Rokhsar D.S."/>
        </authorList>
    </citation>
    <scope>NUCLEOTIDE SEQUENCE [LARGE SCALE GENOMIC DNA]</scope>
    <source>
        <strain evidence="6">S238N-H82</strain>
    </source>
</reference>
<dbReference type="InterPro" id="IPR036056">
    <property type="entry name" value="Fibrinogen-like_C"/>
</dbReference>
<feature type="domain" description="Fibrinogen C-terminal" evidence="4">
    <location>
        <begin position="1485"/>
        <end position="1709"/>
    </location>
</feature>
<feature type="chain" id="PRO_5039917847" evidence="3">
    <location>
        <begin position="23"/>
        <end position="1709"/>
    </location>
</feature>
<evidence type="ECO:0000256" key="2">
    <source>
        <dbReference type="SAM" id="MobiDB-lite"/>
    </source>
</evidence>
<evidence type="ECO:0000256" key="1">
    <source>
        <dbReference type="ARBA" id="ARBA00023157"/>
    </source>
</evidence>
<dbReference type="FunFam" id="3.90.215.10:FF:000001">
    <property type="entry name" value="Tenascin isoform 1"/>
    <property type="match status" value="1"/>
</dbReference>
<feature type="compositionally biased region" description="Basic and acidic residues" evidence="2">
    <location>
        <begin position="573"/>
        <end position="583"/>
    </location>
</feature>
<sequence length="1709" mass="188790">MGVAVVIIVVLAALMPLQQADGQTTPDQGEETTGPGEETDHTPFAESQLRNAEQQDAGEAQERQLPEQPSGDTATLTAQGASQDAKIADLTARLQRLEQGGETVDDALVLSTKEDGGVTKIADIGNEKTLTREGSKPPGSQHEVTKNSSNGSKRTKRAVPAFLAKAVGEIGGKVVSKLGDRIAEGVVENHQEKVVNGLQDYLGKQMDKFDDEYKDLLKDTSGLSAGLNRHVEEADIQLVPKPGATMGNMYAPPGWEIRHKYKYKDDSEDRGSSIGQTAAYTYPAGLGPVLMNGCFGTGYKNGDPCFQAKIPRTGCSNLIDGATYLGVGFDGRGVYSAESRKKSIIQRSCSNLQTYGENEVPDSMTVQGIYDTKVESYTFSSTEEYRQYLAEKSAVTSAKAMFQEEINKASGHGARGGAFGLVFSAGGGKSSQSGTSSQSSGFTAGSSARAQLSEQQTQTFMAMLEMDIFRYEIFMDDVTPDRLNVGFLRDFISLPESYFSPGAEIIFQNFYLRWGTHYIKSAKFGGQLKIIKTKQATKDLTMSEFATRAEADWKMTMSTFSAQASQTKSSSWWHEHETKKESKQSTGQAASGSESQANRNQEERISSQDYSNEMLVVQGGDQQIAAAITEMYTTALTTELKDWLESIKDYPKPFSFVLRRVTDVLNIPFDSLFPAGEVDYGCLGKTHLKTEKKTGRRYYIQTTTKSSEGSQHELMLNTTGIDDSTSVTVSEIRYCNFADRKDLEESMNKKRMSLERAVTVYLEEGRLLSSDFLLPAGEPGCETAMLAFLQEDNTGVPTWEDMTGGKEFTVVFDMPYDIPGVSMAQDVLELKFFRHMWFSTRRGSMPHLYDGYKNGGSNVIPKKKLSVQGLVMTYEEESGLLTVTDGDYNASKSFLPDLQGWVKGRIVARAAYKKLLNHLSQKSDTVGDVPCNIHWSNAHRFDPTDGGKCIHFTAASEGDIFVVFASIPQNHGTWIYIQISTEGVALYKALRLQTTQLIDNAGGLGSATLYQSYFVCVTEDVGDTTTVIQYGKTPDNEERPHVWLSFTFHESASLRYYSFGSGESPVKVMGLSLLDRPAKDFIICREGTEMIKGVCQQKCHSECKGCRTSGSNSPTDCIACKHLKLSYPYREEGIGAFECVARCPQHMESKNHTSTCTCMKRMEEARPDGLVECVTECPLTHFDENNICKQCNSICKDVSAEGKSVCSGPASADCDTCKYQRDGRCVEGCKPGQRAFADGLLLVGMSKHQTSRIGLYLLQTNESKQPINRNNRPVYKHEKRNWFIFFNNETQRWWVGSNINEANGWLYVEDSHFLPEDITGTWKVTPSKRGKGLGKERGWLEDRNVTLQPAKDTPLTCRGCQIGHECKLGDEREDICSAGTASNDDRTMCEPCAVGEFSSTPGSASCQTCPAGLSSGSGQTECRGTDCAAYKASGLTSGVYTVGSLQSGVQAYCDMDTAGQNIRGPCQESYVGETSRALRTRFLEHRRPSSVKTSEVAQHIHIESPGHSVDFDKHHFNSFKLTKLIQSVYSTGGGWTVIQRRQDGSVPFNRTWEEYKLGFGNKNGEYWLGNENIHLLTNQKEYVLRIELQDWEGNQKFAEYSTFRVSSESDGYRLHISGYSGTAGDSMAYHNGLMFSTVDRDNDTSSNHCSQQSGQGGWWFGRCCSRSFLNDRYLGNCGSSCPSAEGVVWYHWRGWSYSLKSVSMKIRPS</sequence>
<dbReference type="OMA" id="YIQISTE"/>
<dbReference type="CDD" id="cd00087">
    <property type="entry name" value="FReD"/>
    <property type="match status" value="1"/>
</dbReference>
<dbReference type="InterPro" id="IPR014716">
    <property type="entry name" value="Fibrinogen_a/b/g_C_1"/>
</dbReference>
<feature type="compositionally biased region" description="Polar residues" evidence="2">
    <location>
        <begin position="584"/>
        <end position="599"/>
    </location>
</feature>
<keyword evidence="3" id="KW-0732">Signal</keyword>
<protein>
    <submittedName>
        <fullName evidence="7">Uncharacterized protein LOC118430806</fullName>
    </submittedName>
</protein>
<dbReference type="InterPro" id="IPR001368">
    <property type="entry name" value="TNFR/NGFR_Cys_rich_reg"/>
</dbReference>
<dbReference type="PROSITE" id="PS00652">
    <property type="entry name" value="TNFR_NGFR_1"/>
    <property type="match status" value="1"/>
</dbReference>
<dbReference type="PROSITE" id="PS51406">
    <property type="entry name" value="FIBRINOGEN_C_2"/>
    <property type="match status" value="1"/>
</dbReference>
<feature type="domain" description="MACPF" evidence="5">
    <location>
        <begin position="308"/>
        <end position="695"/>
    </location>
</feature>
<evidence type="ECO:0000313" key="6">
    <source>
        <dbReference type="Proteomes" id="UP000001554"/>
    </source>
</evidence>
<dbReference type="SMART" id="SM00261">
    <property type="entry name" value="FU"/>
    <property type="match status" value="2"/>
</dbReference>
<accession>A0A9J7MAM8</accession>
<dbReference type="InterPro" id="IPR020864">
    <property type="entry name" value="MACPF"/>
</dbReference>
<evidence type="ECO:0000259" key="5">
    <source>
        <dbReference type="PROSITE" id="PS51412"/>
    </source>
</evidence>
<dbReference type="Pfam" id="PF01823">
    <property type="entry name" value="MACPF"/>
    <property type="match status" value="1"/>
</dbReference>
<dbReference type="PROSITE" id="PS51412">
    <property type="entry name" value="MACPF_2"/>
    <property type="match status" value="1"/>
</dbReference>
<dbReference type="Gene3D" id="2.10.50.10">
    <property type="entry name" value="Tumor Necrosis Factor Receptor, subunit A, domain 2"/>
    <property type="match status" value="1"/>
</dbReference>
<dbReference type="InterPro" id="IPR002181">
    <property type="entry name" value="Fibrinogen_a/b/g_C_dom"/>
</dbReference>
<dbReference type="SMART" id="SM00186">
    <property type="entry name" value="FBG"/>
    <property type="match status" value="1"/>
</dbReference>
<reference evidence="7" key="2">
    <citation type="submission" date="2025-08" db="UniProtKB">
        <authorList>
            <consortium name="RefSeq"/>
        </authorList>
    </citation>
    <scope>IDENTIFICATION</scope>
    <source>
        <strain evidence="7">S238N-H82</strain>
        <tissue evidence="7">Testes</tissue>
    </source>
</reference>
<name>A0A9J7MAM8_BRAFL</name>
<dbReference type="PANTHER" id="PTHR46549:SF1">
    <property type="entry name" value="MACPF DOMAIN-CONTAINING PROTEIN"/>
    <property type="match status" value="1"/>
</dbReference>
<dbReference type="PANTHER" id="PTHR46549">
    <property type="entry name" value="MACPF DOMAIN-CONTAINING PROTEIN"/>
    <property type="match status" value="1"/>
</dbReference>
<keyword evidence="1" id="KW-1015">Disulfide bond</keyword>
<dbReference type="RefSeq" id="XP_035697723.1">
    <property type="nucleotide sequence ID" value="XM_035841830.1"/>
</dbReference>
<dbReference type="SUPFAM" id="SSF57184">
    <property type="entry name" value="Growth factor receptor domain"/>
    <property type="match status" value="1"/>
</dbReference>
<feature type="compositionally biased region" description="Basic and acidic residues" evidence="2">
    <location>
        <begin position="126"/>
        <end position="135"/>
    </location>
</feature>
<feature type="compositionally biased region" description="Low complexity" evidence="2">
    <location>
        <begin position="22"/>
        <end position="36"/>
    </location>
</feature>
<organism evidence="6 7">
    <name type="scientific">Branchiostoma floridae</name>
    <name type="common">Florida lancelet</name>
    <name type="synonym">Amphioxus</name>
    <dbReference type="NCBI Taxonomy" id="7739"/>
    <lineage>
        <taxon>Eukaryota</taxon>
        <taxon>Metazoa</taxon>
        <taxon>Chordata</taxon>
        <taxon>Cephalochordata</taxon>
        <taxon>Leptocardii</taxon>
        <taxon>Amphioxiformes</taxon>
        <taxon>Branchiostomatidae</taxon>
        <taxon>Branchiostoma</taxon>
    </lineage>
</organism>
<dbReference type="Pfam" id="PF00147">
    <property type="entry name" value="Fibrinogen_C"/>
    <property type="match status" value="1"/>
</dbReference>
<feature type="signal peptide" evidence="3">
    <location>
        <begin position="1"/>
        <end position="22"/>
    </location>
</feature>
<proteinExistence type="predicted"/>